<comment type="caution">
    <text evidence="2">The sequence shown here is derived from an EMBL/GenBank/DDBJ whole genome shotgun (WGS) entry which is preliminary data.</text>
</comment>
<protein>
    <submittedName>
        <fullName evidence="2">ABC transporter permease</fullName>
    </submittedName>
</protein>
<keyword evidence="1" id="KW-1133">Transmembrane helix</keyword>
<dbReference type="Proteomes" id="UP000619260">
    <property type="component" value="Unassembled WGS sequence"/>
</dbReference>
<proteinExistence type="predicted"/>
<evidence type="ECO:0000313" key="3">
    <source>
        <dbReference type="Proteomes" id="UP000619260"/>
    </source>
</evidence>
<keyword evidence="3" id="KW-1185">Reference proteome</keyword>
<keyword evidence="1" id="KW-0812">Transmembrane</keyword>
<keyword evidence="1" id="KW-0472">Membrane</keyword>
<dbReference type="InterPro" id="IPR010390">
    <property type="entry name" value="ABC-2_transporter-like"/>
</dbReference>
<dbReference type="Pfam" id="PF06182">
    <property type="entry name" value="ABC2_membrane_6"/>
    <property type="match status" value="1"/>
</dbReference>
<reference evidence="2" key="1">
    <citation type="submission" date="2021-01" db="EMBL/GenBank/DDBJ databases">
        <title>Whole genome shotgun sequence of Virgisporangium aliadipatigenens NBRC 105644.</title>
        <authorList>
            <person name="Komaki H."/>
            <person name="Tamura T."/>
        </authorList>
    </citation>
    <scope>NUCLEOTIDE SEQUENCE</scope>
    <source>
        <strain evidence="2">NBRC 105644</strain>
    </source>
</reference>
<dbReference type="PANTHER" id="PTHR36832">
    <property type="entry name" value="SLR1174 PROTEIN-RELATED"/>
    <property type="match status" value="1"/>
</dbReference>
<accession>A0A8J4DUW2</accession>
<feature type="transmembrane region" description="Helical" evidence="1">
    <location>
        <begin position="33"/>
        <end position="55"/>
    </location>
</feature>
<feature type="transmembrane region" description="Helical" evidence="1">
    <location>
        <begin position="180"/>
        <end position="200"/>
    </location>
</feature>
<gene>
    <name evidence="2" type="ORF">Val02_73890</name>
</gene>
<evidence type="ECO:0000313" key="2">
    <source>
        <dbReference type="EMBL" id="GIJ50503.1"/>
    </source>
</evidence>
<name>A0A8J4DUW2_9ACTN</name>
<evidence type="ECO:0000256" key="1">
    <source>
        <dbReference type="SAM" id="Phobius"/>
    </source>
</evidence>
<feature type="transmembrane region" description="Helical" evidence="1">
    <location>
        <begin position="115"/>
        <end position="137"/>
    </location>
</feature>
<dbReference type="RefSeq" id="WP_239153624.1">
    <property type="nucleotide sequence ID" value="NZ_BOPF01000036.1"/>
</dbReference>
<dbReference type="PANTHER" id="PTHR36832:SF2">
    <property type="entry name" value="INTEGRAL MEMBRANE PROTEIN"/>
    <property type="match status" value="1"/>
</dbReference>
<organism evidence="2 3">
    <name type="scientific">Virgisporangium aliadipatigenens</name>
    <dbReference type="NCBI Taxonomy" id="741659"/>
    <lineage>
        <taxon>Bacteria</taxon>
        <taxon>Bacillati</taxon>
        <taxon>Actinomycetota</taxon>
        <taxon>Actinomycetes</taxon>
        <taxon>Micromonosporales</taxon>
        <taxon>Micromonosporaceae</taxon>
        <taxon>Virgisporangium</taxon>
    </lineage>
</organism>
<sequence>MPPLTVYWALVRAGFRRYSTYRQATVAGATTNVMFGFLRTYGMFAAAAAAGGVLAGYDRPRLATFVWVSQGMLATINIWGPPEYAERVRTGDAVTDLLRPVHPVWQLLAVDLGRAGFALLTRFVAPVVVGALAFGLYAPARWSTYPAFALSLVLALLVTFGCRHALFCSVHWLLDVRGPMTAWVLFSTLLSGMVFPLWILPEPLPALVVYGMPFASMVQAPMDVLVERGDPLRLLLTQAAWAAVALPAAVLIQRRGERKMVIQGG</sequence>
<feature type="transmembrane region" description="Helical" evidence="1">
    <location>
        <begin position="149"/>
        <end position="174"/>
    </location>
</feature>
<dbReference type="EMBL" id="BOPF01000036">
    <property type="protein sequence ID" value="GIJ50503.1"/>
    <property type="molecule type" value="Genomic_DNA"/>
</dbReference>
<feature type="transmembrane region" description="Helical" evidence="1">
    <location>
        <begin position="232"/>
        <end position="252"/>
    </location>
</feature>
<dbReference type="AlphaFoldDB" id="A0A8J4DUW2"/>